<dbReference type="Pfam" id="PF13850">
    <property type="entry name" value="ERGIC_N"/>
    <property type="match status" value="1"/>
</dbReference>
<protein>
    <submittedName>
        <fullName evidence="9">COPII vesicle protein</fullName>
    </submittedName>
</protein>
<name>A0A0F7SFH4_PHARH</name>
<keyword evidence="4 6" id="KW-0472">Membrane</keyword>
<evidence type="ECO:0000256" key="3">
    <source>
        <dbReference type="ARBA" id="ARBA00022989"/>
    </source>
</evidence>
<feature type="domain" description="Endoplasmic reticulum vesicle transporter C-terminal" evidence="7">
    <location>
        <begin position="233"/>
        <end position="389"/>
    </location>
</feature>
<feature type="region of interest" description="Disordered" evidence="5">
    <location>
        <begin position="1"/>
        <end position="59"/>
    </location>
</feature>
<keyword evidence="3 6" id="KW-1133">Transmembrane helix</keyword>
<proteinExistence type="predicted"/>
<dbReference type="PANTHER" id="PTHR10984">
    <property type="entry name" value="ENDOPLASMIC RETICULUM-GOLGI INTERMEDIATE COMPARTMENT PROTEIN"/>
    <property type="match status" value="1"/>
</dbReference>
<feature type="transmembrane region" description="Helical" evidence="6">
    <location>
        <begin position="373"/>
        <end position="396"/>
    </location>
</feature>
<dbReference type="GO" id="GO:0005789">
    <property type="term" value="C:endoplasmic reticulum membrane"/>
    <property type="evidence" value="ECO:0007669"/>
    <property type="project" value="TreeGrafter"/>
</dbReference>
<evidence type="ECO:0000256" key="2">
    <source>
        <dbReference type="ARBA" id="ARBA00022692"/>
    </source>
</evidence>
<evidence type="ECO:0000259" key="7">
    <source>
        <dbReference type="Pfam" id="PF07970"/>
    </source>
</evidence>
<dbReference type="GO" id="GO:0006888">
    <property type="term" value="P:endoplasmic reticulum to Golgi vesicle-mediated transport"/>
    <property type="evidence" value="ECO:0007669"/>
    <property type="project" value="TreeGrafter"/>
</dbReference>
<feature type="compositionally biased region" description="Low complexity" evidence="5">
    <location>
        <begin position="46"/>
        <end position="58"/>
    </location>
</feature>
<reference evidence="9" key="1">
    <citation type="submission" date="2014-08" db="EMBL/GenBank/DDBJ databases">
        <authorList>
            <person name="Sharma Rahul"/>
            <person name="Thines Marco"/>
        </authorList>
    </citation>
    <scope>NUCLEOTIDE SEQUENCE</scope>
</reference>
<accession>A0A0F7SFH4</accession>
<evidence type="ECO:0000259" key="8">
    <source>
        <dbReference type="Pfam" id="PF13850"/>
    </source>
</evidence>
<dbReference type="GO" id="GO:0006890">
    <property type="term" value="P:retrograde vesicle-mediated transport, Golgi to endoplasmic reticulum"/>
    <property type="evidence" value="ECO:0007669"/>
    <property type="project" value="TreeGrafter"/>
</dbReference>
<dbReference type="GO" id="GO:0030134">
    <property type="term" value="C:COPII-coated ER to Golgi transport vesicle"/>
    <property type="evidence" value="ECO:0007669"/>
    <property type="project" value="TreeGrafter"/>
</dbReference>
<evidence type="ECO:0000256" key="6">
    <source>
        <dbReference type="SAM" id="Phobius"/>
    </source>
</evidence>
<keyword evidence="2 6" id="KW-0812">Transmembrane</keyword>
<dbReference type="GO" id="GO:0000139">
    <property type="term" value="C:Golgi membrane"/>
    <property type="evidence" value="ECO:0007669"/>
    <property type="project" value="TreeGrafter"/>
</dbReference>
<comment type="subcellular location">
    <subcellularLocation>
        <location evidence="1">Membrane</location>
    </subcellularLocation>
</comment>
<dbReference type="PANTHER" id="PTHR10984:SF81">
    <property type="entry name" value="ER-DERIVED VESICLES PROTEIN ERV41"/>
    <property type="match status" value="1"/>
</dbReference>
<feature type="domain" description="Endoplasmic reticulum vesicle transporter N-terminal" evidence="8">
    <location>
        <begin position="69"/>
        <end position="156"/>
    </location>
</feature>
<dbReference type="AlphaFoldDB" id="A0A0F7SFH4"/>
<feature type="region of interest" description="Disordered" evidence="5">
    <location>
        <begin position="409"/>
        <end position="433"/>
    </location>
</feature>
<dbReference type="Pfam" id="PF07970">
    <property type="entry name" value="COPIIcoated_ERV"/>
    <property type="match status" value="1"/>
</dbReference>
<evidence type="ECO:0000256" key="4">
    <source>
        <dbReference type="ARBA" id="ARBA00023136"/>
    </source>
</evidence>
<dbReference type="InterPro" id="IPR045888">
    <property type="entry name" value="Erv"/>
</dbReference>
<evidence type="ECO:0000313" key="9">
    <source>
        <dbReference type="EMBL" id="CDZ97561.1"/>
    </source>
</evidence>
<feature type="compositionally biased region" description="Polar residues" evidence="5">
    <location>
        <begin position="15"/>
        <end position="45"/>
    </location>
</feature>
<evidence type="ECO:0000256" key="5">
    <source>
        <dbReference type="SAM" id="MobiDB-lite"/>
    </source>
</evidence>
<sequence length="433" mass="48141">MFRPSPGPTLGAPTRQPSHSQPHQPIYPQPTSYQPHTSGSHNGYASNSSDPDPSSNSNILNELDKAVPLKSFDAFPKIQSSYQPQTLRGGLITFAVAWTIFLLVLNDLGEYLYGQSNYSFNVDGEIGTQVQLNVDLTVAMPCHFLSVDIRDAVGDRVYLTDDLQKDGTVFEPAGVQTFKRSSDASSGVSSTSASEILSQTAKRRSSGLRSLFSFGSRKRKHPQYRKTRTIIQDGPACRIYGSMLVKKVTANLHVTTLGHGYMSWEHTDHSLMNLSHVIHEWSFGEYFPSISQPLDMTMEISDEPFSIFQYFLTVVPTRYINASGRKVDTNQYSVTDYVRVVDHGKGVPGIFFKYDLEPLALTIHERTTTFYQFLIRLVGVIGGVWTCTSFALRAIARFERVVNKAKKGKGRERSSSEGFLGNKASKSAGFKAF</sequence>
<dbReference type="EMBL" id="LN483211">
    <property type="protein sequence ID" value="CDZ97561.1"/>
    <property type="molecule type" value="Genomic_DNA"/>
</dbReference>
<organism evidence="9">
    <name type="scientific">Phaffia rhodozyma</name>
    <name type="common">Yeast</name>
    <name type="synonym">Xanthophyllomyces dendrorhous</name>
    <dbReference type="NCBI Taxonomy" id="264483"/>
    <lineage>
        <taxon>Eukaryota</taxon>
        <taxon>Fungi</taxon>
        <taxon>Dikarya</taxon>
        <taxon>Basidiomycota</taxon>
        <taxon>Agaricomycotina</taxon>
        <taxon>Tremellomycetes</taxon>
        <taxon>Cystofilobasidiales</taxon>
        <taxon>Mrakiaceae</taxon>
        <taxon>Phaffia</taxon>
    </lineage>
</organism>
<dbReference type="InterPro" id="IPR039542">
    <property type="entry name" value="Erv_N"/>
</dbReference>
<dbReference type="InterPro" id="IPR012936">
    <property type="entry name" value="Erv_C"/>
</dbReference>
<evidence type="ECO:0000256" key="1">
    <source>
        <dbReference type="ARBA" id="ARBA00004370"/>
    </source>
</evidence>